<dbReference type="AlphaFoldDB" id="A0A5N7CBF7"/>
<dbReference type="EMBL" id="ML735245">
    <property type="protein sequence ID" value="KAE8391490.1"/>
    <property type="molecule type" value="Genomic_DNA"/>
</dbReference>
<protein>
    <submittedName>
        <fullName evidence="1">Uncharacterized protein</fullName>
    </submittedName>
</protein>
<proteinExistence type="predicted"/>
<accession>A0A5N7CBF7</accession>
<evidence type="ECO:0000313" key="1">
    <source>
        <dbReference type="EMBL" id="KAE8391490.1"/>
    </source>
</evidence>
<reference evidence="1" key="1">
    <citation type="submission" date="2019-04" db="EMBL/GenBank/DDBJ databases">
        <title>Friends and foes A comparative genomics studyof 23 Aspergillus species from section Flavi.</title>
        <authorList>
            <consortium name="DOE Joint Genome Institute"/>
            <person name="Kjaerbolling I."/>
            <person name="Vesth T."/>
            <person name="Frisvad J.C."/>
            <person name="Nybo J.L."/>
            <person name="Theobald S."/>
            <person name="Kildgaard S."/>
            <person name="Isbrandt T."/>
            <person name="Kuo A."/>
            <person name="Sato A."/>
            <person name="Lyhne E.K."/>
            <person name="Kogle M.E."/>
            <person name="Wiebenga A."/>
            <person name="Kun R.S."/>
            <person name="Lubbers R.J."/>
            <person name="Makela M.R."/>
            <person name="Barry K."/>
            <person name="Chovatia M."/>
            <person name="Clum A."/>
            <person name="Daum C."/>
            <person name="Haridas S."/>
            <person name="He G."/>
            <person name="LaButti K."/>
            <person name="Lipzen A."/>
            <person name="Mondo S."/>
            <person name="Riley R."/>
            <person name="Salamov A."/>
            <person name="Simmons B.A."/>
            <person name="Magnuson J.K."/>
            <person name="Henrissat B."/>
            <person name="Mortensen U.H."/>
            <person name="Larsen T.O."/>
            <person name="Devries R.P."/>
            <person name="Grigoriev I.V."/>
            <person name="Machida M."/>
            <person name="Baker S.E."/>
            <person name="Andersen M.R."/>
        </authorList>
    </citation>
    <scope>NUCLEOTIDE SEQUENCE [LARGE SCALE GENOMIC DNA]</scope>
    <source>
        <strain evidence="1">IBT 14317</strain>
    </source>
</reference>
<name>A0A5N7CBF7_PETAA</name>
<organism evidence="1">
    <name type="scientific">Petromyces alliaceus</name>
    <name type="common">Aspergillus alliaceus</name>
    <dbReference type="NCBI Taxonomy" id="209559"/>
    <lineage>
        <taxon>Eukaryota</taxon>
        <taxon>Fungi</taxon>
        <taxon>Dikarya</taxon>
        <taxon>Ascomycota</taxon>
        <taxon>Pezizomycotina</taxon>
        <taxon>Eurotiomycetes</taxon>
        <taxon>Eurotiomycetidae</taxon>
        <taxon>Eurotiales</taxon>
        <taxon>Aspergillaceae</taxon>
        <taxon>Aspergillus</taxon>
        <taxon>Aspergillus subgen. Circumdati</taxon>
    </lineage>
</organism>
<gene>
    <name evidence="1" type="ORF">BDV23DRAFT_193211</name>
</gene>
<dbReference type="OrthoDB" id="809632at2759"/>
<sequence length="267" mass="29570">MLSKLKINAQIKPPQCISVPEPPFPSTNKLQLKVLAVSVTQVVRPLSYGPKVDRIGADETTGDLYYITELTTRLFAERTNVDKRQIFKLEPRVDSVAVAAPDNPVARSWMALQRRIIGDYWGRTVLAYHRGYEFGRWDSGNRRSLAERCSFIELDDHVVLREPYALPPGVGPVHMILDCVSNGTAASGIPQTAQGVYGEKLQPIGFLGSNAGCFAVQDWKTQMPEVLHLISMLEAPFEVFIAPLSEVASVWESEAALIKRLVVIPGL</sequence>
<dbReference type="Proteomes" id="UP000326877">
    <property type="component" value="Unassembled WGS sequence"/>
</dbReference>